<keyword evidence="4 13" id="KW-0540">Nuclease</keyword>
<dbReference type="GO" id="GO:0008821">
    <property type="term" value="F:crossover junction DNA endonuclease activity"/>
    <property type="evidence" value="ECO:0007669"/>
    <property type="project" value="UniProtKB-UniRule"/>
</dbReference>
<dbReference type="SMART" id="SM00891">
    <property type="entry name" value="ERCC4"/>
    <property type="match status" value="1"/>
</dbReference>
<keyword evidence="5 13" id="KW-0479">Metal-binding</keyword>
<dbReference type="CDD" id="cd21036">
    <property type="entry name" value="WH_MUS81"/>
    <property type="match status" value="1"/>
</dbReference>
<comment type="cofactor">
    <cofactor evidence="1 13">
        <name>Mg(2+)</name>
        <dbReference type="ChEBI" id="CHEBI:18420"/>
    </cofactor>
</comment>
<evidence type="ECO:0000259" key="15">
    <source>
        <dbReference type="SMART" id="SM00891"/>
    </source>
</evidence>
<keyword evidence="7 13" id="KW-0227">DNA damage</keyword>
<dbReference type="InterPro" id="IPR011335">
    <property type="entry name" value="Restrct_endonuc-II-like"/>
</dbReference>
<dbReference type="GO" id="GO:0046872">
    <property type="term" value="F:metal ion binding"/>
    <property type="evidence" value="ECO:0007669"/>
    <property type="project" value="UniProtKB-UniRule"/>
</dbReference>
<dbReference type="GeneID" id="106667556"/>
<evidence type="ECO:0000313" key="17">
    <source>
        <dbReference type="Proteomes" id="UP000494040"/>
    </source>
</evidence>
<dbReference type="GO" id="GO:0006308">
    <property type="term" value="P:DNA catabolic process"/>
    <property type="evidence" value="ECO:0007669"/>
    <property type="project" value="UniProtKB-UniRule"/>
</dbReference>
<dbReference type="GO" id="GO:0003677">
    <property type="term" value="F:DNA binding"/>
    <property type="evidence" value="ECO:0007669"/>
    <property type="project" value="UniProtKB-UniRule"/>
</dbReference>
<dbReference type="Gene3D" id="3.40.50.10130">
    <property type="match status" value="1"/>
</dbReference>
<keyword evidence="17" id="KW-1185">Reference proteome</keyword>
<dbReference type="Pfam" id="PF14716">
    <property type="entry name" value="HHH_8"/>
    <property type="match status" value="1"/>
</dbReference>
<dbReference type="InterPro" id="IPR047417">
    <property type="entry name" value="WHD_MUS81"/>
</dbReference>
<keyword evidence="11 13" id="KW-0234">DNA repair</keyword>
<dbReference type="EnsemblMetazoa" id="XM_014395586.2">
    <property type="protein sequence ID" value="XP_014251072.1"/>
    <property type="gene ID" value="LOC106667556"/>
</dbReference>
<name>A0A8I6RT91_CIMLE</name>
<dbReference type="PANTHER" id="PTHR13451">
    <property type="entry name" value="CLASS II CROSSOVER JUNCTION ENDONUCLEASE MUS81"/>
    <property type="match status" value="1"/>
</dbReference>
<dbReference type="OrthoDB" id="5963188at2759"/>
<evidence type="ECO:0000256" key="9">
    <source>
        <dbReference type="ARBA" id="ARBA00022842"/>
    </source>
</evidence>
<dbReference type="SUPFAM" id="SSF52980">
    <property type="entry name" value="Restriction endonuclease-like"/>
    <property type="match status" value="1"/>
</dbReference>
<keyword evidence="10 13" id="KW-0233">DNA recombination</keyword>
<evidence type="ECO:0000256" key="2">
    <source>
        <dbReference type="ARBA" id="ARBA00004123"/>
    </source>
</evidence>
<dbReference type="InterPro" id="IPR006166">
    <property type="entry name" value="ERCC4_domain"/>
</dbReference>
<dbReference type="Gene3D" id="1.10.10.10">
    <property type="entry name" value="Winged helix-like DNA-binding domain superfamily/Winged helix DNA-binding domain"/>
    <property type="match status" value="1"/>
</dbReference>
<dbReference type="InterPro" id="IPR036388">
    <property type="entry name" value="WH-like_DNA-bd_sf"/>
</dbReference>
<dbReference type="GO" id="GO:0031573">
    <property type="term" value="P:mitotic intra-S DNA damage checkpoint signaling"/>
    <property type="evidence" value="ECO:0007669"/>
    <property type="project" value="TreeGrafter"/>
</dbReference>
<evidence type="ECO:0000256" key="12">
    <source>
        <dbReference type="ARBA" id="ARBA00023242"/>
    </source>
</evidence>
<evidence type="ECO:0000256" key="10">
    <source>
        <dbReference type="ARBA" id="ARBA00023172"/>
    </source>
</evidence>
<dbReference type="AlphaFoldDB" id="A0A8I6RT91"/>
<dbReference type="RefSeq" id="XP_014251072.1">
    <property type="nucleotide sequence ID" value="XM_014395586.2"/>
</dbReference>
<dbReference type="InterPro" id="IPR010996">
    <property type="entry name" value="HHH_MUS81"/>
</dbReference>
<evidence type="ECO:0000256" key="7">
    <source>
        <dbReference type="ARBA" id="ARBA00022763"/>
    </source>
</evidence>
<evidence type="ECO:0000256" key="14">
    <source>
        <dbReference type="SAM" id="Coils"/>
    </source>
</evidence>
<dbReference type="InterPro" id="IPR042530">
    <property type="entry name" value="EME1/EME2_C"/>
</dbReference>
<protein>
    <recommendedName>
        <fullName evidence="13">Crossover junction endonuclease MUS81</fullName>
        <ecNumber evidence="13">3.1.22.-</ecNumber>
    </recommendedName>
</protein>
<keyword evidence="6 13" id="KW-0255">Endonuclease</keyword>
<comment type="similarity">
    <text evidence="3 13">Belongs to the XPF family.</text>
</comment>
<evidence type="ECO:0000256" key="11">
    <source>
        <dbReference type="ARBA" id="ARBA00023204"/>
    </source>
</evidence>
<dbReference type="PANTHER" id="PTHR13451:SF0">
    <property type="entry name" value="CROSSOVER JUNCTION ENDONUCLEASE MUS81"/>
    <property type="match status" value="1"/>
</dbReference>
<feature type="domain" description="ERCC4" evidence="15">
    <location>
        <begin position="249"/>
        <end position="346"/>
    </location>
</feature>
<evidence type="ECO:0000256" key="8">
    <source>
        <dbReference type="ARBA" id="ARBA00022801"/>
    </source>
</evidence>
<evidence type="ECO:0000256" key="1">
    <source>
        <dbReference type="ARBA" id="ARBA00001946"/>
    </source>
</evidence>
<dbReference type="GO" id="GO:0000712">
    <property type="term" value="P:resolution of meiotic recombination intermediates"/>
    <property type="evidence" value="ECO:0007669"/>
    <property type="project" value="TreeGrafter"/>
</dbReference>
<dbReference type="InterPro" id="IPR027421">
    <property type="entry name" value="DNA_pol_lamdba_lyase_dom_sf"/>
</dbReference>
<accession>A0A8I6RT91</accession>
<proteinExistence type="inferred from homology"/>
<comment type="subunit">
    <text evidence="13">Interacts with EME1.</text>
</comment>
<keyword evidence="9 13" id="KW-0460">Magnesium</keyword>
<keyword evidence="12 13" id="KW-0539">Nucleus</keyword>
<dbReference type="EC" id="3.1.22.-" evidence="13"/>
<dbReference type="GO" id="GO:0048257">
    <property type="term" value="F:3'-flap endonuclease activity"/>
    <property type="evidence" value="ECO:0007669"/>
    <property type="project" value="TreeGrafter"/>
</dbReference>
<dbReference type="InterPro" id="IPR047416">
    <property type="entry name" value="XPF_nuclease_Mus81"/>
</dbReference>
<dbReference type="GO" id="GO:0048476">
    <property type="term" value="C:Holliday junction resolvase complex"/>
    <property type="evidence" value="ECO:0007669"/>
    <property type="project" value="UniProtKB-UniRule"/>
</dbReference>
<dbReference type="InterPro" id="IPR033309">
    <property type="entry name" value="Mus81"/>
</dbReference>
<keyword evidence="14" id="KW-0175">Coiled coil</keyword>
<comment type="function">
    <text evidence="13">Interacts with EME1 to form a DNA structure-specific endonuclease with substrate preference for branched DNA structures with a 5'-end at the branch nick. Typical substrates include 3'-flap structures, D-loops, replication forks and nicked Holliday junctions. May be required in mitosis for the processing of stalled or collapsed replication fork intermediates. May be required in meiosis for the repair of meiosis-specific double strand breaks subsequent to single-end invasion (SEI).</text>
</comment>
<dbReference type="GO" id="GO:0005634">
    <property type="term" value="C:nucleus"/>
    <property type="evidence" value="ECO:0007669"/>
    <property type="project" value="UniProtKB-SubCell"/>
</dbReference>
<evidence type="ECO:0000256" key="6">
    <source>
        <dbReference type="ARBA" id="ARBA00022759"/>
    </source>
</evidence>
<dbReference type="FunFam" id="3.40.50.10130:FF:000003">
    <property type="entry name" value="Crossover junction endonuclease MUS81"/>
    <property type="match status" value="1"/>
</dbReference>
<dbReference type="OMA" id="ENIKREC"/>
<dbReference type="CTD" id="80198"/>
<reference evidence="16" key="1">
    <citation type="submission" date="2022-01" db="UniProtKB">
        <authorList>
            <consortium name="EnsemblMetazoa"/>
        </authorList>
    </citation>
    <scope>IDENTIFICATION</scope>
</reference>
<evidence type="ECO:0000256" key="5">
    <source>
        <dbReference type="ARBA" id="ARBA00022723"/>
    </source>
</evidence>
<dbReference type="Pfam" id="PF02732">
    <property type="entry name" value="ERCC4"/>
    <property type="match status" value="1"/>
</dbReference>
<dbReference type="KEGG" id="clec:106667556"/>
<sequence length="516" mass="59056">MSKDSKRIKLVAKTANPLFEKWMLELIENALEEEEAEQLQNALESLRKFPILLKNGSDCIILEHFDNNLCRRLDEKLQIYNTELLKARVENSDKNEEFESHPNKDEELSDHHVAVCKILVTLLDKEIDPTYKGFLRKAELQTETQLSMKNPHTLGSTSLSTLISKGLVENKNHKYSLSSSGKQLATKLKVSNNKRKFLLSEFYQFDVQDIIAPSSRSRKENISNVDHGNQNGKEIDEKFTFLPYTFEIILLVDTAETTGSSKTDDPTTTLLKKHGVNFEVRHLNVGDYLWIARDESGKELVLPYIVERKRKDDLSSSIKDGRFHEQKFRLKHCGLKNIIYLVEDYKMNGGGLPATTLMQAVVNTMVIEKFTLKFTNNHKESMLYLNFATDFIMNEFKAKTLKSCTREEIENEDLDLGDSSCSLMPFKTFSSGMSKRRNYTVKEMFLKQLIQLHGMSVDKALAIVDIYPNPKSLITAFLSSGPLLLANIEYGLLNRKIGPVISRVLHSFYTLRTFPS</sequence>
<dbReference type="GO" id="GO:0000727">
    <property type="term" value="P:double-strand break repair via break-induced replication"/>
    <property type="evidence" value="ECO:0007669"/>
    <property type="project" value="UniProtKB-UniRule"/>
</dbReference>
<dbReference type="Gene3D" id="1.10.150.670">
    <property type="entry name" value="Crossover junction endonuclease EME1, DNA-binding domain"/>
    <property type="match status" value="1"/>
</dbReference>
<dbReference type="CDD" id="cd20074">
    <property type="entry name" value="XPF_nuclease_Mus81"/>
    <property type="match status" value="1"/>
</dbReference>
<dbReference type="Proteomes" id="UP000494040">
    <property type="component" value="Unassembled WGS sequence"/>
</dbReference>
<keyword evidence="8 13" id="KW-0378">Hydrolase</keyword>
<evidence type="ECO:0000313" key="16">
    <source>
        <dbReference type="EnsemblMetazoa" id="XP_014251072.1"/>
    </source>
</evidence>
<evidence type="ECO:0000256" key="4">
    <source>
        <dbReference type="ARBA" id="ARBA00022722"/>
    </source>
</evidence>
<evidence type="ECO:0000256" key="3">
    <source>
        <dbReference type="ARBA" id="ARBA00010015"/>
    </source>
</evidence>
<feature type="coiled-coil region" evidence="14">
    <location>
        <begin position="29"/>
        <end position="90"/>
    </location>
</feature>
<comment type="subcellular location">
    <subcellularLocation>
        <location evidence="2 13">Nucleus</location>
    </subcellularLocation>
</comment>
<dbReference type="Gene3D" id="1.10.150.110">
    <property type="entry name" value="DNA polymerase beta, N-terminal domain-like"/>
    <property type="match status" value="1"/>
</dbReference>
<evidence type="ECO:0000256" key="13">
    <source>
        <dbReference type="RuleBase" id="RU369042"/>
    </source>
</evidence>
<organism evidence="16 17">
    <name type="scientific">Cimex lectularius</name>
    <name type="common">Bed bug</name>
    <name type="synonym">Acanthia lectularia</name>
    <dbReference type="NCBI Taxonomy" id="79782"/>
    <lineage>
        <taxon>Eukaryota</taxon>
        <taxon>Metazoa</taxon>
        <taxon>Ecdysozoa</taxon>
        <taxon>Arthropoda</taxon>
        <taxon>Hexapoda</taxon>
        <taxon>Insecta</taxon>
        <taxon>Pterygota</taxon>
        <taxon>Neoptera</taxon>
        <taxon>Paraneoptera</taxon>
        <taxon>Hemiptera</taxon>
        <taxon>Heteroptera</taxon>
        <taxon>Panheteroptera</taxon>
        <taxon>Cimicomorpha</taxon>
        <taxon>Cimicidae</taxon>
        <taxon>Cimex</taxon>
    </lineage>
</organism>